<dbReference type="Proteomes" id="UP000285190">
    <property type="component" value="Unassembled WGS sequence"/>
</dbReference>
<dbReference type="RefSeq" id="WP_119737888.1">
    <property type="nucleotide sequence ID" value="NZ_QYUN01000002.1"/>
</dbReference>
<organism evidence="1 2">
    <name type="scientific">Noviherbaspirillum cavernae</name>
    <dbReference type="NCBI Taxonomy" id="2320862"/>
    <lineage>
        <taxon>Bacteria</taxon>
        <taxon>Pseudomonadati</taxon>
        <taxon>Pseudomonadota</taxon>
        <taxon>Betaproteobacteria</taxon>
        <taxon>Burkholderiales</taxon>
        <taxon>Oxalobacteraceae</taxon>
        <taxon>Noviherbaspirillum</taxon>
    </lineage>
</organism>
<proteinExistence type="predicted"/>
<keyword evidence="2" id="KW-1185">Reference proteome</keyword>
<name>A0A418X008_9BURK</name>
<gene>
    <name evidence="1" type="ORF">D3870_07275</name>
</gene>
<comment type="caution">
    <text evidence="1">The sequence shown here is derived from an EMBL/GenBank/DDBJ whole genome shotgun (WGS) entry which is preliminary data.</text>
</comment>
<reference evidence="1 2" key="1">
    <citation type="submission" date="2018-09" db="EMBL/GenBank/DDBJ databases">
        <authorList>
            <person name="Zhu H."/>
        </authorList>
    </citation>
    <scope>NUCLEOTIDE SEQUENCE [LARGE SCALE GENOMIC DNA]</scope>
    <source>
        <strain evidence="1 2">K2R10-39</strain>
    </source>
</reference>
<dbReference type="AlphaFoldDB" id="A0A418X008"/>
<sequence>MKLDWWAELDEPNYRPIEAAIRWGGLIAEEAEILAVVDSHGIPWPDATEFPQWACVQALAERLWDAIIYDRLPAWWIARSGRKMQAVESLPRAAPGLKIFHRDLKEWMIRRYPSQRPAFLFDEIERTEHAHVDAPKLQAVQAERDALQAQLNETDTMLQVTRQSLADVMAERDALHAQIVAMAAERDAALEKPFSTTERNSVLTVLAAVLDYSDIDPTARGSAKQVEGWTEQMGARVTDDTIRRIFSQIPAAVDSRRTK</sequence>
<accession>A0A418X008</accession>
<protein>
    <submittedName>
        <fullName evidence="1">Uncharacterized protein</fullName>
    </submittedName>
</protein>
<dbReference type="OrthoDB" id="5773058at2"/>
<dbReference type="EMBL" id="QYUN01000002">
    <property type="protein sequence ID" value="RJG05844.1"/>
    <property type="molecule type" value="Genomic_DNA"/>
</dbReference>
<evidence type="ECO:0000313" key="1">
    <source>
        <dbReference type="EMBL" id="RJG05844.1"/>
    </source>
</evidence>
<evidence type="ECO:0000313" key="2">
    <source>
        <dbReference type="Proteomes" id="UP000285190"/>
    </source>
</evidence>